<dbReference type="InterPro" id="IPR010987">
    <property type="entry name" value="Glutathione-S-Trfase_C-like"/>
</dbReference>
<dbReference type="PROSITE" id="PS50405">
    <property type="entry name" value="GST_CTER"/>
    <property type="match status" value="1"/>
</dbReference>
<dbReference type="CDD" id="cd03188">
    <property type="entry name" value="GST_C_Beta"/>
    <property type="match status" value="1"/>
</dbReference>
<dbReference type="InterPro" id="IPR040079">
    <property type="entry name" value="Glutathione_S-Trfase"/>
</dbReference>
<dbReference type="InterPro" id="IPR004045">
    <property type="entry name" value="Glutathione_S-Trfase_N"/>
</dbReference>
<dbReference type="SFLD" id="SFLDG01150">
    <property type="entry name" value="Main.1:_Beta-like"/>
    <property type="match status" value="1"/>
</dbReference>
<dbReference type="SUPFAM" id="SSF52833">
    <property type="entry name" value="Thioredoxin-like"/>
    <property type="match status" value="1"/>
</dbReference>
<evidence type="ECO:0000259" key="1">
    <source>
        <dbReference type="PROSITE" id="PS50404"/>
    </source>
</evidence>
<dbReference type="SFLD" id="SFLDG00358">
    <property type="entry name" value="Main_(cytGST)"/>
    <property type="match status" value="1"/>
</dbReference>
<evidence type="ECO:0000259" key="2">
    <source>
        <dbReference type="PROSITE" id="PS50405"/>
    </source>
</evidence>
<organism evidence="3 4">
    <name type="scientific">Alloalcanivorax xenomutans</name>
    <dbReference type="NCBI Taxonomy" id="1094342"/>
    <lineage>
        <taxon>Bacteria</taxon>
        <taxon>Pseudomonadati</taxon>
        <taxon>Pseudomonadota</taxon>
        <taxon>Gammaproteobacteria</taxon>
        <taxon>Oceanospirillales</taxon>
        <taxon>Alcanivoracaceae</taxon>
        <taxon>Alloalcanivorax</taxon>
    </lineage>
</organism>
<dbReference type="RefSeq" id="WP_055100309.1">
    <property type="nucleotide sequence ID" value="NZ_CP012331.1"/>
</dbReference>
<dbReference type="EMBL" id="JAJVKT010000002">
    <property type="protein sequence ID" value="MCE7507464.1"/>
    <property type="molecule type" value="Genomic_DNA"/>
</dbReference>
<accession>A0A9Q3ZF24</accession>
<dbReference type="PANTHER" id="PTHR44051:SF8">
    <property type="entry name" value="GLUTATHIONE S-TRANSFERASE GSTA"/>
    <property type="match status" value="1"/>
</dbReference>
<reference evidence="3" key="1">
    <citation type="submission" date="2022-01" db="EMBL/GenBank/DDBJ databases">
        <authorList>
            <person name="Karlyshev A.V."/>
            <person name="Jaspars M."/>
        </authorList>
    </citation>
    <scope>NUCLEOTIDE SEQUENCE</scope>
    <source>
        <strain evidence="3">AGSA3-2</strain>
    </source>
</reference>
<comment type="caution">
    <text evidence="3">The sequence shown here is derived from an EMBL/GenBank/DDBJ whole genome shotgun (WGS) entry which is preliminary data.</text>
</comment>
<protein>
    <submittedName>
        <fullName evidence="3">Glutathione S-transferase N-terminal domain-containing protein</fullName>
    </submittedName>
</protein>
<gene>
    <name evidence="3" type="ORF">LZG35_02360</name>
</gene>
<dbReference type="InterPro" id="IPR036282">
    <property type="entry name" value="Glutathione-S-Trfase_C_sf"/>
</dbReference>
<dbReference type="InterPro" id="IPR036249">
    <property type="entry name" value="Thioredoxin-like_sf"/>
</dbReference>
<proteinExistence type="predicted"/>
<dbReference type="AlphaFoldDB" id="A0A9Q3ZF24"/>
<feature type="domain" description="GST N-terminal" evidence="1">
    <location>
        <begin position="1"/>
        <end position="83"/>
    </location>
</feature>
<evidence type="ECO:0000313" key="4">
    <source>
        <dbReference type="Proteomes" id="UP001107961"/>
    </source>
</evidence>
<dbReference type="Gene3D" id="3.40.30.10">
    <property type="entry name" value="Glutaredoxin"/>
    <property type="match status" value="1"/>
</dbReference>
<sequence>MSYQLYYSSGACSMAVHIVLEELGAPTRLMPLRIHDGDTSKPGYLAINPKGRVPALAIPGEAGVLTELPAILTFLAESHDTPALLPPTALQRGRVQEWLAWLAGWMHGTGYGLIWRPHRFSADPDDVPALREQGLKVVAQANQDVTERLAQPGPWALGDQYSVVDPFLLVLFRWGSLVGLDMSEHTAWIEHTRCMLQRPAVNRVLEREEVTIPL</sequence>
<dbReference type="Pfam" id="PF13409">
    <property type="entry name" value="GST_N_2"/>
    <property type="match status" value="1"/>
</dbReference>
<feature type="domain" description="GST C-terminal" evidence="2">
    <location>
        <begin position="88"/>
        <end position="214"/>
    </location>
</feature>
<evidence type="ECO:0000313" key="3">
    <source>
        <dbReference type="EMBL" id="MCE7507464.1"/>
    </source>
</evidence>
<dbReference type="SFLD" id="SFLDS00019">
    <property type="entry name" value="Glutathione_Transferase_(cytos"/>
    <property type="match status" value="1"/>
</dbReference>
<name>A0A9Q3ZF24_9GAMM</name>
<dbReference type="PROSITE" id="PS50404">
    <property type="entry name" value="GST_NTER"/>
    <property type="match status" value="1"/>
</dbReference>
<dbReference type="SUPFAM" id="SSF47616">
    <property type="entry name" value="GST C-terminal domain-like"/>
    <property type="match status" value="1"/>
</dbReference>
<dbReference type="KEGG" id="axe:P40_21455"/>
<dbReference type="CDD" id="cd03057">
    <property type="entry name" value="GST_N_Beta"/>
    <property type="match status" value="1"/>
</dbReference>
<dbReference type="Proteomes" id="UP001107961">
    <property type="component" value="Unassembled WGS sequence"/>
</dbReference>
<dbReference type="Gene3D" id="1.20.1050.10">
    <property type="match status" value="1"/>
</dbReference>
<dbReference type="PANTHER" id="PTHR44051">
    <property type="entry name" value="GLUTATHIONE S-TRANSFERASE-RELATED"/>
    <property type="match status" value="1"/>
</dbReference>
<keyword evidence="4" id="KW-1185">Reference proteome</keyword>